<evidence type="ECO:0000256" key="2">
    <source>
        <dbReference type="SAM" id="MobiDB-lite"/>
    </source>
</evidence>
<gene>
    <name evidence="4" type="ORF">SAMN05216255_3702</name>
</gene>
<feature type="compositionally biased region" description="Low complexity" evidence="2">
    <location>
        <begin position="1"/>
        <end position="14"/>
    </location>
</feature>
<feature type="region of interest" description="Disordered" evidence="2">
    <location>
        <begin position="1"/>
        <end position="25"/>
    </location>
</feature>
<proteinExistence type="predicted"/>
<organism evidence="4 5">
    <name type="scientific">Pseudomonas segetis</name>
    <dbReference type="NCBI Taxonomy" id="298908"/>
    <lineage>
        <taxon>Bacteria</taxon>
        <taxon>Pseudomonadati</taxon>
        <taxon>Pseudomonadota</taxon>
        <taxon>Gammaproteobacteria</taxon>
        <taxon>Pseudomonadales</taxon>
        <taxon>Pseudomonadaceae</taxon>
        <taxon>Pseudomonas</taxon>
    </lineage>
</organism>
<dbReference type="AlphaFoldDB" id="A0A239I1F4"/>
<sequence>MNTTPAPATGEATADQQTEATKAHPWSELGAEHFRLLRLAALPIDRHTGARPLRFVQLGRVERHSPQLSMLRLTITLPDQTVRKHINALEVWIDHRSREVRFGPDKGLHLEPTNRGLGRFLLAQGIAWAKQHCAHYLVEGGALHVKDAPTDDARARRDHFLQTQGFTIEYQDPLQLKASYSAARVSVLHSDWHNEKVQLVETLEAAAMLQRADQALNEQENRLRKLEERTAQYKREDGSLRFTIACLVTFSVFQAGLLIWIATH</sequence>
<name>A0A239I1F4_9PSED</name>
<evidence type="ECO:0000313" key="5">
    <source>
        <dbReference type="Proteomes" id="UP000242915"/>
    </source>
</evidence>
<keyword evidence="3" id="KW-0812">Transmembrane</keyword>
<protein>
    <submittedName>
        <fullName evidence="4">Uncharacterized protein</fullName>
    </submittedName>
</protein>
<accession>A0A239I1F4</accession>
<dbReference type="RefSeq" id="WP_089360803.1">
    <property type="nucleotide sequence ID" value="NZ_FZOG01000005.1"/>
</dbReference>
<keyword evidence="3" id="KW-1133">Transmembrane helix</keyword>
<keyword evidence="5" id="KW-1185">Reference proteome</keyword>
<keyword evidence="1" id="KW-0175">Coiled coil</keyword>
<dbReference type="Proteomes" id="UP000242915">
    <property type="component" value="Unassembled WGS sequence"/>
</dbReference>
<reference evidence="5" key="1">
    <citation type="submission" date="2017-06" db="EMBL/GenBank/DDBJ databases">
        <authorList>
            <person name="Varghese N."/>
            <person name="Submissions S."/>
        </authorList>
    </citation>
    <scope>NUCLEOTIDE SEQUENCE [LARGE SCALE GENOMIC DNA]</scope>
    <source>
        <strain evidence="5">CIP 108523</strain>
    </source>
</reference>
<feature type="coiled-coil region" evidence="1">
    <location>
        <begin position="209"/>
        <end position="236"/>
    </location>
</feature>
<evidence type="ECO:0000256" key="1">
    <source>
        <dbReference type="SAM" id="Coils"/>
    </source>
</evidence>
<evidence type="ECO:0000313" key="4">
    <source>
        <dbReference type="EMBL" id="SNS87407.1"/>
    </source>
</evidence>
<feature type="transmembrane region" description="Helical" evidence="3">
    <location>
        <begin position="242"/>
        <end position="262"/>
    </location>
</feature>
<dbReference type="EMBL" id="FZOG01000005">
    <property type="protein sequence ID" value="SNS87407.1"/>
    <property type="molecule type" value="Genomic_DNA"/>
</dbReference>
<evidence type="ECO:0000256" key="3">
    <source>
        <dbReference type="SAM" id="Phobius"/>
    </source>
</evidence>
<keyword evidence="3" id="KW-0472">Membrane</keyword>